<evidence type="ECO:0000256" key="3">
    <source>
        <dbReference type="ARBA" id="ARBA00022679"/>
    </source>
</evidence>
<reference evidence="9 10" key="1">
    <citation type="submission" date="2024-04" db="EMBL/GenBank/DDBJ databases">
        <title>Tritrichomonas musculus Genome.</title>
        <authorList>
            <person name="Alves-Ferreira E."/>
            <person name="Grigg M."/>
            <person name="Lorenzi H."/>
            <person name="Galac M."/>
        </authorList>
    </citation>
    <scope>NUCLEOTIDE SEQUENCE [LARGE SCALE GENOMIC DNA]</scope>
    <source>
        <strain evidence="9 10">EAF2021</strain>
    </source>
</reference>
<accession>A0ABR2I5X8</accession>
<evidence type="ECO:0000259" key="8">
    <source>
        <dbReference type="Pfam" id="PF02799"/>
    </source>
</evidence>
<evidence type="ECO:0000256" key="4">
    <source>
        <dbReference type="ARBA" id="ARBA00023315"/>
    </source>
</evidence>
<gene>
    <name evidence="9" type="ORF">M9Y10_013047</name>
</gene>
<dbReference type="PANTHER" id="PTHR11377">
    <property type="entry name" value="N-MYRISTOYL TRANSFERASE"/>
    <property type="match status" value="1"/>
</dbReference>
<feature type="domain" description="Glycylpeptide N-tetradecanoyltransferase N-terminal" evidence="7">
    <location>
        <begin position="40"/>
        <end position="195"/>
    </location>
</feature>
<dbReference type="InterPro" id="IPR022676">
    <property type="entry name" value="NMT_N"/>
</dbReference>
<keyword evidence="4 5" id="KW-0012">Acyltransferase</keyword>
<dbReference type="PIRSF" id="PIRSF015892">
    <property type="entry name" value="N-myristl_transf"/>
    <property type="match status" value="1"/>
</dbReference>
<dbReference type="InterPro" id="IPR022677">
    <property type="entry name" value="NMT_C"/>
</dbReference>
<dbReference type="Proteomes" id="UP001470230">
    <property type="component" value="Unassembled WGS sequence"/>
</dbReference>
<evidence type="ECO:0000313" key="9">
    <source>
        <dbReference type="EMBL" id="KAK8857948.1"/>
    </source>
</evidence>
<dbReference type="InterPro" id="IPR016181">
    <property type="entry name" value="Acyl_CoA_acyltransferase"/>
</dbReference>
<keyword evidence="3 5" id="KW-0808">Transferase</keyword>
<dbReference type="PANTHER" id="PTHR11377:SF5">
    <property type="entry name" value="GLYCYLPEPTIDE N-TETRADECANOYLTRANSFERASE"/>
    <property type="match status" value="1"/>
</dbReference>
<dbReference type="SUPFAM" id="SSF55729">
    <property type="entry name" value="Acyl-CoA N-acyltransferases (Nat)"/>
    <property type="match status" value="2"/>
</dbReference>
<organism evidence="9 10">
    <name type="scientific">Tritrichomonas musculus</name>
    <dbReference type="NCBI Taxonomy" id="1915356"/>
    <lineage>
        <taxon>Eukaryota</taxon>
        <taxon>Metamonada</taxon>
        <taxon>Parabasalia</taxon>
        <taxon>Tritrichomonadida</taxon>
        <taxon>Tritrichomonadidae</taxon>
        <taxon>Tritrichomonas</taxon>
    </lineage>
</organism>
<evidence type="ECO:0000256" key="5">
    <source>
        <dbReference type="RuleBase" id="RU000586"/>
    </source>
</evidence>
<evidence type="ECO:0000256" key="1">
    <source>
        <dbReference type="ARBA" id="ARBA00009469"/>
    </source>
</evidence>
<evidence type="ECO:0000259" key="7">
    <source>
        <dbReference type="Pfam" id="PF01233"/>
    </source>
</evidence>
<dbReference type="Gene3D" id="3.40.630.170">
    <property type="match status" value="1"/>
</dbReference>
<evidence type="ECO:0000256" key="2">
    <source>
        <dbReference type="ARBA" id="ARBA00012923"/>
    </source>
</evidence>
<comment type="catalytic activity">
    <reaction evidence="5">
        <text>N-terminal glycyl-[protein] + tetradecanoyl-CoA = N-tetradecanoylglycyl-[protein] + CoA + H(+)</text>
        <dbReference type="Rhea" id="RHEA:15521"/>
        <dbReference type="Rhea" id="RHEA-COMP:12666"/>
        <dbReference type="Rhea" id="RHEA-COMP:12667"/>
        <dbReference type="ChEBI" id="CHEBI:15378"/>
        <dbReference type="ChEBI" id="CHEBI:57287"/>
        <dbReference type="ChEBI" id="CHEBI:57385"/>
        <dbReference type="ChEBI" id="CHEBI:64723"/>
        <dbReference type="ChEBI" id="CHEBI:133050"/>
        <dbReference type="EC" id="2.3.1.97"/>
    </reaction>
</comment>
<comment type="caution">
    <text evidence="9">The sequence shown here is derived from an EMBL/GenBank/DDBJ whole genome shotgun (WGS) entry which is preliminary data.</text>
</comment>
<dbReference type="Pfam" id="PF01233">
    <property type="entry name" value="NMT"/>
    <property type="match status" value="1"/>
</dbReference>
<keyword evidence="10" id="KW-1185">Reference proteome</keyword>
<proteinExistence type="inferred from homology"/>
<name>A0ABR2I5X8_9EUKA</name>
<feature type="domain" description="Glycylpeptide N-tetradecanoyltransferase C-terminal" evidence="8">
    <location>
        <begin position="212"/>
        <end position="390"/>
    </location>
</feature>
<dbReference type="Pfam" id="PF02799">
    <property type="entry name" value="NMT_C"/>
    <property type="match status" value="1"/>
</dbReference>
<evidence type="ECO:0000256" key="6">
    <source>
        <dbReference type="RuleBase" id="RU004178"/>
    </source>
</evidence>
<comment type="similarity">
    <text evidence="1 6">Belongs to the NMT family.</text>
</comment>
<protein>
    <recommendedName>
        <fullName evidence="2 5">Glycylpeptide N-tetradecanoyltransferase</fullName>
        <ecNumber evidence="2 5">2.3.1.97</ecNumber>
    </recommendedName>
</protein>
<dbReference type="EMBL" id="JAPFFF010000019">
    <property type="protein sequence ID" value="KAK8857948.1"/>
    <property type="molecule type" value="Genomic_DNA"/>
</dbReference>
<dbReference type="EC" id="2.3.1.97" evidence="2 5"/>
<dbReference type="InterPro" id="IPR000903">
    <property type="entry name" value="NMT"/>
</dbReference>
<comment type="function">
    <text evidence="5">Adds a myristoyl group to the N-terminal glycine residue of certain cellular proteins.</text>
</comment>
<evidence type="ECO:0000313" key="10">
    <source>
        <dbReference type="Proteomes" id="UP001470230"/>
    </source>
</evidence>
<sequence>MSEKEQNPQDAQELKELHKFWSEQPVVKTDETRDEFGCYIDMKIPVTAPPAKPVTLPAGFTWCDLDPTNPTHLTEIYKFLSLNYVEDSEHRFRFLLSEQLLSWALTIPGFIKDWIFGVRTKTGALAGFISGVPMDIKLNGKVEPWCSVNFMCVHSHLRKRKMAPVLIFELHRRVRLHNVYRAVFSGADVPSKPFAKAIYKHRPLNLKKLSQIGFYPIAPNRMAAAQKRFMIPKLVHGNVRPFRPEEDTESLLQLLKETGENFKFDVEFTPETISHFFTPRKDVLYTYVIPGPTGLSAMFSFYIMNWSVLNDNTVSEVRSAYIWYTATKVVDMNSLIADLLYKAVNDAKADIANSLTIMGLKDALTTNKFEAGNKELEYYSYNFAVPDIEDSELRFLFI</sequence>